<dbReference type="InterPro" id="IPR011009">
    <property type="entry name" value="Kinase-like_dom_sf"/>
</dbReference>
<dbReference type="Gene3D" id="3.40.1000.10">
    <property type="entry name" value="Mog1/PsbP, alpha/beta/alpha sandwich"/>
    <property type="match status" value="1"/>
</dbReference>
<dbReference type="SUPFAM" id="SSF56112">
    <property type="entry name" value="Protein kinase-like (PK-like)"/>
    <property type="match status" value="1"/>
</dbReference>
<feature type="transmembrane region" description="Helical" evidence="10">
    <location>
        <begin position="311"/>
        <end position="331"/>
    </location>
</feature>
<keyword evidence="6 9" id="KW-0067">ATP-binding</keyword>
<protein>
    <recommendedName>
        <fullName evidence="1">non-specific serine/threonine protein kinase</fullName>
        <ecNumber evidence="1">2.7.11.1</ecNumber>
    </recommendedName>
</protein>
<comment type="catalytic activity">
    <reaction evidence="7">
        <text>L-threonyl-[protein] + ATP = O-phospho-L-threonyl-[protein] + ADP + H(+)</text>
        <dbReference type="Rhea" id="RHEA:46608"/>
        <dbReference type="Rhea" id="RHEA-COMP:11060"/>
        <dbReference type="Rhea" id="RHEA-COMP:11605"/>
        <dbReference type="ChEBI" id="CHEBI:15378"/>
        <dbReference type="ChEBI" id="CHEBI:30013"/>
        <dbReference type="ChEBI" id="CHEBI:30616"/>
        <dbReference type="ChEBI" id="CHEBI:61977"/>
        <dbReference type="ChEBI" id="CHEBI:456216"/>
        <dbReference type="EC" id="2.7.11.1"/>
    </reaction>
</comment>
<evidence type="ECO:0000256" key="1">
    <source>
        <dbReference type="ARBA" id="ARBA00012513"/>
    </source>
</evidence>
<evidence type="ECO:0000256" key="7">
    <source>
        <dbReference type="ARBA" id="ARBA00047899"/>
    </source>
</evidence>
<feature type="domain" description="Protein kinase" evidence="11">
    <location>
        <begin position="15"/>
        <end position="280"/>
    </location>
</feature>
<evidence type="ECO:0000259" key="11">
    <source>
        <dbReference type="PROSITE" id="PS50011"/>
    </source>
</evidence>
<dbReference type="PANTHER" id="PTHR24363">
    <property type="entry name" value="SERINE/THREONINE PROTEIN KINASE"/>
    <property type="match status" value="1"/>
</dbReference>
<evidence type="ECO:0000256" key="4">
    <source>
        <dbReference type="ARBA" id="ARBA00022741"/>
    </source>
</evidence>
<dbReference type="InterPro" id="IPR000719">
    <property type="entry name" value="Prot_kinase_dom"/>
</dbReference>
<dbReference type="PANTHER" id="PTHR24363:SF0">
    <property type="entry name" value="SERINE_THREONINE KINASE LIKE DOMAIN CONTAINING 1"/>
    <property type="match status" value="1"/>
</dbReference>
<reference evidence="12 13" key="1">
    <citation type="journal article" date="2020" name="ISME J.">
        <title>Comparative genomics reveals insights into cyanobacterial evolution and habitat adaptation.</title>
        <authorList>
            <person name="Chen M.Y."/>
            <person name="Teng W.K."/>
            <person name="Zhao L."/>
            <person name="Hu C.X."/>
            <person name="Zhou Y.K."/>
            <person name="Han B.P."/>
            <person name="Song L.R."/>
            <person name="Shu W.S."/>
        </authorList>
    </citation>
    <scope>NUCLEOTIDE SEQUENCE [LARGE SCALE GENOMIC DNA]</scope>
    <source>
        <strain evidence="12 13">FACHB-362</strain>
    </source>
</reference>
<name>A0ABR8J7E3_9NOST</name>
<dbReference type="RefSeq" id="WP_190908475.1">
    <property type="nucleotide sequence ID" value="NZ_JACJTQ010000044.1"/>
</dbReference>
<gene>
    <name evidence="12" type="ORF">H6G68_21560</name>
</gene>
<evidence type="ECO:0000256" key="10">
    <source>
        <dbReference type="SAM" id="Phobius"/>
    </source>
</evidence>
<dbReference type="EMBL" id="JACJTQ010000044">
    <property type="protein sequence ID" value="MBD2694299.1"/>
    <property type="molecule type" value="Genomic_DNA"/>
</dbReference>
<comment type="catalytic activity">
    <reaction evidence="8">
        <text>L-seryl-[protein] + ATP = O-phospho-L-seryl-[protein] + ADP + H(+)</text>
        <dbReference type="Rhea" id="RHEA:17989"/>
        <dbReference type="Rhea" id="RHEA-COMP:9863"/>
        <dbReference type="Rhea" id="RHEA-COMP:11604"/>
        <dbReference type="ChEBI" id="CHEBI:15378"/>
        <dbReference type="ChEBI" id="CHEBI:29999"/>
        <dbReference type="ChEBI" id="CHEBI:30616"/>
        <dbReference type="ChEBI" id="CHEBI:83421"/>
        <dbReference type="ChEBI" id="CHEBI:456216"/>
        <dbReference type="EC" id="2.7.11.1"/>
    </reaction>
</comment>
<keyword evidence="10" id="KW-0472">Membrane</keyword>
<keyword evidence="13" id="KW-1185">Reference proteome</keyword>
<keyword evidence="3" id="KW-0808">Transferase</keyword>
<evidence type="ECO:0000313" key="12">
    <source>
        <dbReference type="EMBL" id="MBD2694299.1"/>
    </source>
</evidence>
<proteinExistence type="predicted"/>
<keyword evidence="10" id="KW-0812">Transmembrane</keyword>
<dbReference type="Gene3D" id="1.10.510.10">
    <property type="entry name" value="Transferase(Phosphotransferase) domain 1"/>
    <property type="match status" value="1"/>
</dbReference>
<dbReference type="SMART" id="SM00220">
    <property type="entry name" value="S_TKc"/>
    <property type="match status" value="1"/>
</dbReference>
<dbReference type="PROSITE" id="PS50011">
    <property type="entry name" value="PROTEIN_KINASE_DOM"/>
    <property type="match status" value="1"/>
</dbReference>
<evidence type="ECO:0000256" key="8">
    <source>
        <dbReference type="ARBA" id="ARBA00048679"/>
    </source>
</evidence>
<keyword evidence="5 12" id="KW-0418">Kinase</keyword>
<dbReference type="Proteomes" id="UP000660381">
    <property type="component" value="Unassembled WGS sequence"/>
</dbReference>
<accession>A0ABR8J7E3</accession>
<sequence length="497" mass="56667">MINEITVGQIIGGRYQIVEQLGSGGFGVTFKAEDTKTQGNPICVVKHFRPDHPSKWEKGLELFKREAEKLQSLGNHDQIPKFFDFFTENQEFYLVQEYIKGHNLREELTQGKQLSETEVINLLRDILGVLSFVHQNDLIHRDIKPENILRRESDGKIVLIDFGAVKEIPTLLITPPAQPRVVTNIYSDGYAPKEQQQGKPPQFSSDIYPVGVIAIQALTGINPRVSPFPTHPDTKEIIWRDRAPHVSTELAKIIDKMVRQNHEERYPSAREALAAVNELLLPPKTPPINNTTTTTGTTQVIPPPRKIPQNIFLVAGVFGVFAFITPAIFWLKSQIIHPQPNFLSYPYQDTNTQYPENWTPQKPPGQFGGELINFLPKNIHSENSCFPVFTVNREEFGKKILSLNEFKAKTITKIKANNSYSNLKDETTPETTLSEFPAYKLAYFFQDNECKFRVLEISTVRKGNGYYLTFRATEKEFEQYLGTVEAMIKLFKIIDVK</sequence>
<organism evidence="12 13">
    <name type="scientific">Anabaena catenula FACHB-362</name>
    <dbReference type="NCBI Taxonomy" id="2692877"/>
    <lineage>
        <taxon>Bacteria</taxon>
        <taxon>Bacillati</taxon>
        <taxon>Cyanobacteriota</taxon>
        <taxon>Cyanophyceae</taxon>
        <taxon>Nostocales</taxon>
        <taxon>Nostocaceae</taxon>
        <taxon>Anabaena</taxon>
    </lineage>
</organism>
<keyword evidence="10" id="KW-1133">Transmembrane helix</keyword>
<dbReference type="Pfam" id="PF00069">
    <property type="entry name" value="Pkinase"/>
    <property type="match status" value="1"/>
</dbReference>
<evidence type="ECO:0000313" key="13">
    <source>
        <dbReference type="Proteomes" id="UP000660381"/>
    </source>
</evidence>
<dbReference type="PROSITE" id="PS00107">
    <property type="entry name" value="PROTEIN_KINASE_ATP"/>
    <property type="match status" value="1"/>
</dbReference>
<dbReference type="Gene3D" id="3.30.200.20">
    <property type="entry name" value="Phosphorylase Kinase, domain 1"/>
    <property type="match status" value="1"/>
</dbReference>
<evidence type="ECO:0000256" key="9">
    <source>
        <dbReference type="PROSITE-ProRule" id="PRU10141"/>
    </source>
</evidence>
<dbReference type="CDD" id="cd14014">
    <property type="entry name" value="STKc_PknB_like"/>
    <property type="match status" value="1"/>
</dbReference>
<evidence type="ECO:0000256" key="5">
    <source>
        <dbReference type="ARBA" id="ARBA00022777"/>
    </source>
</evidence>
<dbReference type="GO" id="GO:0004674">
    <property type="term" value="F:protein serine/threonine kinase activity"/>
    <property type="evidence" value="ECO:0007669"/>
    <property type="project" value="UniProtKB-KW"/>
</dbReference>
<evidence type="ECO:0000256" key="6">
    <source>
        <dbReference type="ARBA" id="ARBA00022840"/>
    </source>
</evidence>
<keyword evidence="4 9" id="KW-0547">Nucleotide-binding</keyword>
<keyword evidence="2 12" id="KW-0723">Serine/threonine-protein kinase</keyword>
<dbReference type="InterPro" id="IPR017441">
    <property type="entry name" value="Protein_kinase_ATP_BS"/>
</dbReference>
<comment type="caution">
    <text evidence="12">The sequence shown here is derived from an EMBL/GenBank/DDBJ whole genome shotgun (WGS) entry which is preliminary data.</text>
</comment>
<feature type="binding site" evidence="9">
    <location>
        <position position="46"/>
    </location>
    <ligand>
        <name>ATP</name>
        <dbReference type="ChEBI" id="CHEBI:30616"/>
    </ligand>
</feature>
<evidence type="ECO:0000256" key="2">
    <source>
        <dbReference type="ARBA" id="ARBA00022527"/>
    </source>
</evidence>
<evidence type="ECO:0000256" key="3">
    <source>
        <dbReference type="ARBA" id="ARBA00022679"/>
    </source>
</evidence>
<dbReference type="EC" id="2.7.11.1" evidence="1"/>